<feature type="domain" description="Histidine kinase" evidence="8">
    <location>
        <begin position="122"/>
        <end position="336"/>
    </location>
</feature>
<dbReference type="GO" id="GO:0000155">
    <property type="term" value="F:phosphorelay sensor kinase activity"/>
    <property type="evidence" value="ECO:0007669"/>
    <property type="project" value="InterPro"/>
</dbReference>
<name>A0A0G4B4W5_9BACT</name>
<dbReference type="FunFam" id="3.30.565.10:FF:000006">
    <property type="entry name" value="Sensor histidine kinase WalK"/>
    <property type="match status" value="1"/>
</dbReference>
<proteinExistence type="predicted"/>
<dbReference type="CDD" id="cd00082">
    <property type="entry name" value="HisKA"/>
    <property type="match status" value="1"/>
</dbReference>
<evidence type="ECO:0000256" key="3">
    <source>
        <dbReference type="ARBA" id="ARBA00022553"/>
    </source>
</evidence>
<dbReference type="SMART" id="SM00387">
    <property type="entry name" value="HATPase_c"/>
    <property type="match status" value="1"/>
</dbReference>
<dbReference type="PROSITE" id="PS50109">
    <property type="entry name" value="HIS_KIN"/>
    <property type="match status" value="1"/>
</dbReference>
<evidence type="ECO:0000256" key="2">
    <source>
        <dbReference type="ARBA" id="ARBA00012438"/>
    </source>
</evidence>
<protein>
    <recommendedName>
        <fullName evidence="2">histidine kinase</fullName>
        <ecNumber evidence="2">2.7.13.3</ecNumber>
    </recommendedName>
</protein>
<feature type="transmembrane region" description="Helical" evidence="7">
    <location>
        <begin position="12"/>
        <end position="33"/>
    </location>
</feature>
<dbReference type="Pfam" id="PF00512">
    <property type="entry name" value="HisKA"/>
    <property type="match status" value="1"/>
</dbReference>
<dbReference type="InterPro" id="IPR005467">
    <property type="entry name" value="His_kinase_dom"/>
</dbReference>
<dbReference type="InterPro" id="IPR036097">
    <property type="entry name" value="HisK_dim/P_sf"/>
</dbReference>
<keyword evidence="4 9" id="KW-0808">Transferase</keyword>
<evidence type="ECO:0000259" key="8">
    <source>
        <dbReference type="PROSITE" id="PS50109"/>
    </source>
</evidence>
<dbReference type="SUPFAM" id="SSF47384">
    <property type="entry name" value="Homodimeric domain of signal transducing histidine kinase"/>
    <property type="match status" value="1"/>
</dbReference>
<dbReference type="Gene3D" id="3.30.565.10">
    <property type="entry name" value="Histidine kinase-like ATPase, C-terminal domain"/>
    <property type="match status" value="1"/>
</dbReference>
<keyword evidence="3" id="KW-0597">Phosphoprotein</keyword>
<gene>
    <name evidence="9" type="ORF">UT28_C0001G0868</name>
</gene>
<evidence type="ECO:0000256" key="5">
    <source>
        <dbReference type="ARBA" id="ARBA00022777"/>
    </source>
</evidence>
<keyword evidence="7" id="KW-0812">Transmembrane</keyword>
<evidence type="ECO:0000256" key="7">
    <source>
        <dbReference type="SAM" id="Phobius"/>
    </source>
</evidence>
<dbReference type="InterPro" id="IPR050351">
    <property type="entry name" value="BphY/WalK/GraS-like"/>
</dbReference>
<keyword evidence="5 9" id="KW-0418">Kinase</keyword>
<dbReference type="InterPro" id="IPR036890">
    <property type="entry name" value="HATPase_C_sf"/>
</dbReference>
<evidence type="ECO:0000256" key="1">
    <source>
        <dbReference type="ARBA" id="ARBA00000085"/>
    </source>
</evidence>
<dbReference type="CDD" id="cd00075">
    <property type="entry name" value="HATPase"/>
    <property type="match status" value="1"/>
</dbReference>
<dbReference type="STRING" id="1618337.UT28_C0001G0868"/>
<keyword evidence="6" id="KW-0902">Two-component regulatory system</keyword>
<evidence type="ECO:0000256" key="6">
    <source>
        <dbReference type="ARBA" id="ARBA00023012"/>
    </source>
</evidence>
<feature type="transmembrane region" description="Helical" evidence="7">
    <location>
        <begin position="83"/>
        <end position="102"/>
    </location>
</feature>
<sequence>MTHFKLAYLKLTGVYVLIVIIISVGFSLSLYRISSDEIDRGLLRQTRTFGNLAPFKGQQSIPEIDQIRKQQLDESNARLKTNLIYFNILILILSAIASYFFAKRTLEPIEEAMESQSRFTADASHELRTPLTAMKSEIEVSLRDKKMSLNSAIKLLKSNLEEIGKLESLSTSLLKLTRSQNETQENFEEVSLEDVLTESYEKIESLAQKKDIKFETKLIEIKARGDKQSLVELFVIFLDNAIKFSPKKSKIFITMKKEKHFAIISIKDQGSGIKALDLPHIFDRFYCANSSRNKEKVNGYGLGLAIAKQIVDLHDGEIMVQSKPDKGSTFSVKLPI</sequence>
<dbReference type="InterPro" id="IPR003661">
    <property type="entry name" value="HisK_dim/P_dom"/>
</dbReference>
<keyword evidence="7" id="KW-1133">Transmembrane helix</keyword>
<dbReference type="GO" id="GO:0004721">
    <property type="term" value="F:phosphoprotein phosphatase activity"/>
    <property type="evidence" value="ECO:0007669"/>
    <property type="project" value="TreeGrafter"/>
</dbReference>
<dbReference type="PANTHER" id="PTHR45453">
    <property type="entry name" value="PHOSPHATE REGULON SENSOR PROTEIN PHOR"/>
    <property type="match status" value="1"/>
</dbReference>
<dbReference type="KEGG" id="bbgw:UT28_C0001G0868"/>
<dbReference type="EC" id="2.7.13.3" evidence="2"/>
<dbReference type="InterPro" id="IPR003594">
    <property type="entry name" value="HATPase_dom"/>
</dbReference>
<dbReference type="PANTHER" id="PTHR45453:SF1">
    <property type="entry name" value="PHOSPHATE REGULON SENSOR PROTEIN PHOR"/>
    <property type="match status" value="1"/>
</dbReference>
<evidence type="ECO:0000256" key="4">
    <source>
        <dbReference type="ARBA" id="ARBA00022679"/>
    </source>
</evidence>
<dbReference type="AlphaFoldDB" id="A0A0G4B4W5"/>
<dbReference type="EMBL" id="CP011213">
    <property type="protein sequence ID" value="AKM82645.1"/>
    <property type="molecule type" value="Genomic_DNA"/>
</dbReference>
<evidence type="ECO:0000313" key="10">
    <source>
        <dbReference type="Proteomes" id="UP000035648"/>
    </source>
</evidence>
<dbReference type="SUPFAM" id="SSF55874">
    <property type="entry name" value="ATPase domain of HSP90 chaperone/DNA topoisomerase II/histidine kinase"/>
    <property type="match status" value="1"/>
</dbReference>
<dbReference type="PRINTS" id="PR00344">
    <property type="entry name" value="BCTRLSENSOR"/>
</dbReference>
<dbReference type="GO" id="GO:0005886">
    <property type="term" value="C:plasma membrane"/>
    <property type="evidence" value="ECO:0007669"/>
    <property type="project" value="TreeGrafter"/>
</dbReference>
<organism evidence="9 10">
    <name type="scientific">Berkelbacteria bacterium GW2011_GWE1_39_12</name>
    <dbReference type="NCBI Taxonomy" id="1618337"/>
    <lineage>
        <taxon>Bacteria</taxon>
        <taxon>Candidatus Berkelbacteria</taxon>
    </lineage>
</organism>
<accession>A0A0G4B4W5</accession>
<dbReference type="Gene3D" id="1.10.287.130">
    <property type="match status" value="1"/>
</dbReference>
<reference evidence="9 10" key="1">
    <citation type="journal article" date="2015" name="Nature">
        <title>rRNA introns, odd ribosomes, and small enigmatic genomes across a large radiation of phyla.</title>
        <authorList>
            <person name="Brown C.T."/>
            <person name="Hug L.A."/>
            <person name="Thomas B.C."/>
            <person name="Sharon I."/>
            <person name="Castelle C.J."/>
            <person name="Singh A."/>
            <person name="Wilkins M.J."/>
            <person name="Williams K.H."/>
            <person name="Banfield J.F."/>
        </authorList>
    </citation>
    <scope>NUCLEOTIDE SEQUENCE [LARGE SCALE GENOMIC DNA]</scope>
</reference>
<keyword evidence="7" id="KW-0472">Membrane</keyword>
<evidence type="ECO:0000313" key="9">
    <source>
        <dbReference type="EMBL" id="AKM82645.1"/>
    </source>
</evidence>
<dbReference type="InterPro" id="IPR004358">
    <property type="entry name" value="Sig_transdc_His_kin-like_C"/>
</dbReference>
<dbReference type="Pfam" id="PF02518">
    <property type="entry name" value="HATPase_c"/>
    <property type="match status" value="1"/>
</dbReference>
<dbReference type="Proteomes" id="UP000035648">
    <property type="component" value="Chromosome"/>
</dbReference>
<dbReference type="GO" id="GO:0016036">
    <property type="term" value="P:cellular response to phosphate starvation"/>
    <property type="evidence" value="ECO:0007669"/>
    <property type="project" value="TreeGrafter"/>
</dbReference>
<dbReference type="SMART" id="SM00388">
    <property type="entry name" value="HisKA"/>
    <property type="match status" value="1"/>
</dbReference>
<comment type="catalytic activity">
    <reaction evidence="1">
        <text>ATP + protein L-histidine = ADP + protein N-phospho-L-histidine.</text>
        <dbReference type="EC" id="2.7.13.3"/>
    </reaction>
</comment>